<evidence type="ECO:0000256" key="6">
    <source>
        <dbReference type="SAM" id="MobiDB-lite"/>
    </source>
</evidence>
<keyword evidence="1" id="KW-0547">Nucleotide-binding</keyword>
<organism evidence="9 10">
    <name type="scientific">Azospirillum argentinense</name>
    <dbReference type="NCBI Taxonomy" id="2970906"/>
    <lineage>
        <taxon>Bacteria</taxon>
        <taxon>Pseudomonadati</taxon>
        <taxon>Pseudomonadota</taxon>
        <taxon>Alphaproteobacteria</taxon>
        <taxon>Rhodospirillales</taxon>
        <taxon>Azospirillaceae</taxon>
        <taxon>Azospirillum</taxon>
    </lineage>
</organism>
<dbReference type="RefSeq" id="WP_407825582.1">
    <property type="nucleotide sequence ID" value="NZ_JBJLSN010000064.1"/>
</dbReference>
<dbReference type="PROSITE" id="PS51643">
    <property type="entry name" value="HD_CAS3"/>
    <property type="match status" value="1"/>
</dbReference>
<comment type="caution">
    <text evidence="9">The sequence shown here is derived from an EMBL/GenBank/DDBJ whole genome shotgun (WGS) entry which is preliminary data.</text>
</comment>
<dbReference type="InterPro" id="IPR054712">
    <property type="entry name" value="Cas3-like_dom"/>
</dbReference>
<evidence type="ECO:0000259" key="7">
    <source>
        <dbReference type="PROSITE" id="PS51192"/>
    </source>
</evidence>
<dbReference type="SMART" id="SM00490">
    <property type="entry name" value="HELICc"/>
    <property type="match status" value="1"/>
</dbReference>
<dbReference type="SMART" id="SM00487">
    <property type="entry name" value="DEXDc"/>
    <property type="match status" value="1"/>
</dbReference>
<evidence type="ECO:0000256" key="5">
    <source>
        <dbReference type="ARBA" id="ARBA00023118"/>
    </source>
</evidence>
<dbReference type="InterPro" id="IPR014001">
    <property type="entry name" value="Helicase_ATP-bd"/>
</dbReference>
<dbReference type="InterPro" id="IPR001650">
    <property type="entry name" value="Helicase_C-like"/>
</dbReference>
<keyword evidence="2" id="KW-0378">Hydrolase</keyword>
<dbReference type="InterPro" id="IPR006935">
    <property type="entry name" value="Helicase/UvrB_N"/>
</dbReference>
<dbReference type="InterPro" id="IPR013444">
    <property type="entry name" value="Helicase_Cas3_CRISPR-ass_Anaes"/>
</dbReference>
<dbReference type="Pfam" id="PF04851">
    <property type="entry name" value="ResIII"/>
    <property type="match status" value="1"/>
</dbReference>
<evidence type="ECO:0000256" key="4">
    <source>
        <dbReference type="ARBA" id="ARBA00022840"/>
    </source>
</evidence>
<dbReference type="Proteomes" id="UP001628281">
    <property type="component" value="Unassembled WGS sequence"/>
</dbReference>
<evidence type="ECO:0000259" key="8">
    <source>
        <dbReference type="PROSITE" id="PS51643"/>
    </source>
</evidence>
<dbReference type="Pfam" id="PF22590">
    <property type="entry name" value="Cas3-like_C_2"/>
    <property type="match status" value="1"/>
</dbReference>
<feature type="domain" description="Helicase ATP-binding" evidence="7">
    <location>
        <begin position="36"/>
        <end position="205"/>
    </location>
</feature>
<accession>A0ABW8VF10</accession>
<evidence type="ECO:0000313" key="9">
    <source>
        <dbReference type="EMBL" id="MFL7905039.1"/>
    </source>
</evidence>
<dbReference type="PROSITE" id="PS51192">
    <property type="entry name" value="HELICASE_ATP_BIND_1"/>
    <property type="match status" value="1"/>
</dbReference>
<dbReference type="InterPro" id="IPR006483">
    <property type="entry name" value="CRISPR-assoc_Cas3_HD"/>
</dbReference>
<keyword evidence="3" id="KW-0347">Helicase</keyword>
<dbReference type="NCBIfam" id="TIGR02621">
    <property type="entry name" value="cas3_GSU0051"/>
    <property type="match status" value="1"/>
</dbReference>
<protein>
    <submittedName>
        <fullName evidence="9">Type I-U CRISPR-associated helicase/endonuclease Cas3</fullName>
    </submittedName>
</protein>
<keyword evidence="5" id="KW-0051">Antiviral defense</keyword>
<evidence type="ECO:0000313" key="10">
    <source>
        <dbReference type="Proteomes" id="UP001628281"/>
    </source>
</evidence>
<evidence type="ECO:0000256" key="1">
    <source>
        <dbReference type="ARBA" id="ARBA00022741"/>
    </source>
</evidence>
<dbReference type="Gene3D" id="3.40.50.300">
    <property type="entry name" value="P-loop containing nucleotide triphosphate hydrolases"/>
    <property type="match status" value="2"/>
</dbReference>
<name>A0ABW8VF10_9PROT</name>
<keyword evidence="4" id="KW-0067">ATP-binding</keyword>
<dbReference type="EMBL" id="JBJLSN010000064">
    <property type="protein sequence ID" value="MFL7905039.1"/>
    <property type="molecule type" value="Genomic_DNA"/>
</dbReference>
<proteinExistence type="predicted"/>
<reference evidence="9 10" key="1">
    <citation type="submission" date="2024-11" db="EMBL/GenBank/DDBJ databases">
        <title>Draft genome sequences of two bacteria associated to sugarcane roots in Colombia.</title>
        <authorList>
            <person name="Pardo-Diaz S."/>
            <person name="Masmela-Mendoza J."/>
            <person name="Delgadillo-Duran P."/>
            <person name="Bautista E.J."/>
            <person name="Rojas-Tapias D.F."/>
        </authorList>
    </citation>
    <scope>NUCLEOTIDE SEQUENCE [LARGE SCALE GENOMIC DNA]</scope>
    <source>
        <strain evidence="9 10">Ap18</strain>
    </source>
</reference>
<dbReference type="InterPro" id="IPR027417">
    <property type="entry name" value="P-loop_NTPase"/>
</dbReference>
<sequence length="878" mass="93344">MSDLSAAFGVLTGHPPNLWQRRLYEGWFARGFAPDVLDLPTGLGKTAVMALWLIGRANGAALPRRLVYVVDRRAVVDQATELAERLARFAPAALPDQPPPTVSTLRGRHADNRRWLEDPAAPAIIVGTIDMIGSRLLFEGYGVSRGMRPFQAGLLGADSLFVLDEAHLCPPFEALLAAVSRDTARSATGDAAALPPPRLLSLSATGRSSGERDSAVFQLEEADCDDWTAQRLDAAKQLTLLDASGKTLALSLAAAARNRLAQAPGARLLVFAHSRADALKIADDLGAKDAPPIQLLTGERRVHERDQLAESLAALGFLNGADTQPSSGPAVLVATAAGEVGIDLDADHMVCDLVTVERMIQRLGRVNRSGGPGRIARVTVIVPPDLDADTRARLEAPLRALPPLPQGGPEDGPDGSRDASPGALVALRRDAAGLVRAATEQAPLHPPLDRATVEGWAMTALDDLPGRPAPAPWLRGWVKDEEPTATLLWRRHLPWHRRDGRGKAPTAAELEAFFAAAPPHLREGLEAPLEHIRRCLAARLKAARLPVDAPALVALSPARAVKGVWSVGELAAGIDRLWRRSGNGAGDLLVASAALGGLSASGHLDEKADADALPGTLDGGWDETVLAAIGYCVTGPEEDAPGEGWKLAHRFALPGTPDEDETEAPALSVWTLRRPGAAGRRGDPAIARRSQSLADHHGWTEAEARRLADALWNAAPTADRERWTRILTTAARLHDLGKDRALWQAAMAAPRPGRPFAKTEGGGNLRLLAGYRHEFGSLGDAGALLDLPDGEERDLVLHLIAAHHGHARPSIPPIDPDRPPSANAALAAEAALRFARLQRRLGPWALAGWEALLRAADQRASRRLDDGHDGKGHDGEGA</sequence>
<dbReference type="SUPFAM" id="SSF52540">
    <property type="entry name" value="P-loop containing nucleoside triphosphate hydrolases"/>
    <property type="match status" value="1"/>
</dbReference>
<evidence type="ECO:0000256" key="2">
    <source>
        <dbReference type="ARBA" id="ARBA00022801"/>
    </source>
</evidence>
<gene>
    <name evidence="9" type="primary">cas3u</name>
    <name evidence="9" type="ORF">ACJ41P_28180</name>
</gene>
<keyword evidence="10" id="KW-1185">Reference proteome</keyword>
<evidence type="ECO:0000256" key="3">
    <source>
        <dbReference type="ARBA" id="ARBA00022806"/>
    </source>
</evidence>
<feature type="region of interest" description="Disordered" evidence="6">
    <location>
        <begin position="396"/>
        <end position="421"/>
    </location>
</feature>
<feature type="domain" description="HD Cas3-type" evidence="8">
    <location>
        <begin position="686"/>
        <end position="860"/>
    </location>
</feature>